<keyword evidence="2 4" id="KW-0808">Transferase</keyword>
<accession>A0A9P6N982</accession>
<keyword evidence="3 4" id="KW-0418">Kinase</keyword>
<dbReference type="PANTHER" id="PTHR12400:SF108">
    <property type="entry name" value="KINASE"/>
    <property type="match status" value="1"/>
</dbReference>
<evidence type="ECO:0000256" key="2">
    <source>
        <dbReference type="ARBA" id="ARBA00022679"/>
    </source>
</evidence>
<proteinExistence type="inferred from homology"/>
<dbReference type="GO" id="GO:0046854">
    <property type="term" value="P:phosphatidylinositol phosphate biosynthetic process"/>
    <property type="evidence" value="ECO:0007669"/>
    <property type="project" value="TreeGrafter"/>
</dbReference>
<protein>
    <recommendedName>
        <fullName evidence="4">Kinase</fullName>
        <ecNumber evidence="4">2.7.-.-</ecNumber>
    </recommendedName>
</protein>
<dbReference type="GO" id="GO:0005634">
    <property type="term" value="C:nucleus"/>
    <property type="evidence" value="ECO:0007669"/>
    <property type="project" value="TreeGrafter"/>
</dbReference>
<dbReference type="GO" id="GO:0032958">
    <property type="term" value="P:inositol phosphate biosynthetic process"/>
    <property type="evidence" value="ECO:0007669"/>
    <property type="project" value="InterPro"/>
</dbReference>
<dbReference type="GO" id="GO:0000824">
    <property type="term" value="F:inositol-1,4,5,6-tetrakisphosphate 3-kinase activity"/>
    <property type="evidence" value="ECO:0007669"/>
    <property type="project" value="TreeGrafter"/>
</dbReference>
<dbReference type="EC" id="2.7.-.-" evidence="4"/>
<dbReference type="GO" id="GO:0008440">
    <property type="term" value="F:inositol-1,4,5-trisphosphate 3-kinase activity"/>
    <property type="evidence" value="ECO:0007669"/>
    <property type="project" value="TreeGrafter"/>
</dbReference>
<dbReference type="AlphaFoldDB" id="A0A9P6N982"/>
<dbReference type="PANTHER" id="PTHR12400">
    <property type="entry name" value="INOSITOL POLYPHOSPHATE KINASE"/>
    <property type="match status" value="1"/>
</dbReference>
<dbReference type="Gene3D" id="3.30.470.160">
    <property type="entry name" value="Inositol polyphosphate kinase"/>
    <property type="match status" value="1"/>
</dbReference>
<sequence>MAPDDKKSHSLQAGGHPDIVQIDPDDQTKIFKQACPREVDFYENFADRLDSTKAPASWSGWRPAFYGRRIVDGTHTDGTFIVLQNLVPTLIDSASTVGFRHPNILDIKLGKQLYDDDASEEKVARMKQAAADTTSAHFGIRLTGGKVWNNQTQEYETLPKAFGKSLDPLGSNLDAGFSRFFPIAAPAGKSLQETRYSKQLTISSGGISPGLMRKLLEQVLLPQFNRLSSYVSGLEWRVYGSSLLVVYEGDNDALERAFEDGSVSNGPSVGVVKMIDFAHTWEAQGSDTGLLAGFQTTSNLLQGLLDAISKFEEST</sequence>
<organism evidence="6 7">
    <name type="scientific">Cronartium quercuum f. sp. fusiforme G11</name>
    <dbReference type="NCBI Taxonomy" id="708437"/>
    <lineage>
        <taxon>Eukaryota</taxon>
        <taxon>Fungi</taxon>
        <taxon>Dikarya</taxon>
        <taxon>Basidiomycota</taxon>
        <taxon>Pucciniomycotina</taxon>
        <taxon>Pucciniomycetes</taxon>
        <taxon>Pucciniales</taxon>
        <taxon>Coleosporiaceae</taxon>
        <taxon>Cronartium</taxon>
    </lineage>
</organism>
<evidence type="ECO:0000313" key="6">
    <source>
        <dbReference type="EMBL" id="KAG0141944.1"/>
    </source>
</evidence>
<dbReference type="Pfam" id="PF03770">
    <property type="entry name" value="IPK"/>
    <property type="match status" value="1"/>
</dbReference>
<name>A0A9P6N982_9BASI</name>
<evidence type="ECO:0000256" key="5">
    <source>
        <dbReference type="SAM" id="MobiDB-lite"/>
    </source>
</evidence>
<dbReference type="EMBL" id="MU167366">
    <property type="protein sequence ID" value="KAG0141944.1"/>
    <property type="molecule type" value="Genomic_DNA"/>
</dbReference>
<dbReference type="SUPFAM" id="SSF56104">
    <property type="entry name" value="SAICAR synthase-like"/>
    <property type="match status" value="1"/>
</dbReference>
<dbReference type="Proteomes" id="UP000886653">
    <property type="component" value="Unassembled WGS sequence"/>
</dbReference>
<reference evidence="6" key="1">
    <citation type="submission" date="2013-11" db="EMBL/GenBank/DDBJ databases">
        <title>Genome sequence of the fusiform rust pathogen reveals effectors for host alternation and coevolution with pine.</title>
        <authorList>
            <consortium name="DOE Joint Genome Institute"/>
            <person name="Smith K."/>
            <person name="Pendleton A."/>
            <person name="Kubisiak T."/>
            <person name="Anderson C."/>
            <person name="Salamov A."/>
            <person name="Aerts A."/>
            <person name="Riley R."/>
            <person name="Clum A."/>
            <person name="Lindquist E."/>
            <person name="Ence D."/>
            <person name="Campbell M."/>
            <person name="Kronenberg Z."/>
            <person name="Feau N."/>
            <person name="Dhillon B."/>
            <person name="Hamelin R."/>
            <person name="Burleigh J."/>
            <person name="Smith J."/>
            <person name="Yandell M."/>
            <person name="Nelson C."/>
            <person name="Grigoriev I."/>
            <person name="Davis J."/>
        </authorList>
    </citation>
    <scope>NUCLEOTIDE SEQUENCE</scope>
    <source>
        <strain evidence="6">G11</strain>
    </source>
</reference>
<comment type="caution">
    <text evidence="6">The sequence shown here is derived from an EMBL/GenBank/DDBJ whole genome shotgun (WGS) entry which is preliminary data.</text>
</comment>
<gene>
    <name evidence="6" type="ORF">CROQUDRAFT_663198</name>
</gene>
<dbReference type="OrthoDB" id="338650at2759"/>
<evidence type="ECO:0000256" key="3">
    <source>
        <dbReference type="ARBA" id="ARBA00022777"/>
    </source>
</evidence>
<dbReference type="GO" id="GO:0005737">
    <property type="term" value="C:cytoplasm"/>
    <property type="evidence" value="ECO:0007669"/>
    <property type="project" value="TreeGrafter"/>
</dbReference>
<dbReference type="InterPro" id="IPR038286">
    <property type="entry name" value="IPK_sf"/>
</dbReference>
<evidence type="ECO:0000256" key="4">
    <source>
        <dbReference type="RuleBase" id="RU363090"/>
    </source>
</evidence>
<evidence type="ECO:0000256" key="1">
    <source>
        <dbReference type="ARBA" id="ARBA00007374"/>
    </source>
</evidence>
<keyword evidence="7" id="KW-1185">Reference proteome</keyword>
<evidence type="ECO:0000313" key="7">
    <source>
        <dbReference type="Proteomes" id="UP000886653"/>
    </source>
</evidence>
<comment type="similarity">
    <text evidence="1 4">Belongs to the inositol phosphokinase (IPK) family.</text>
</comment>
<dbReference type="InterPro" id="IPR005522">
    <property type="entry name" value="IPK"/>
</dbReference>
<feature type="region of interest" description="Disordered" evidence="5">
    <location>
        <begin position="1"/>
        <end position="22"/>
    </location>
</feature>